<organism evidence="7 8">
    <name type="scientific">Xylaria multiplex</name>
    <dbReference type="NCBI Taxonomy" id="323545"/>
    <lineage>
        <taxon>Eukaryota</taxon>
        <taxon>Fungi</taxon>
        <taxon>Dikarya</taxon>
        <taxon>Ascomycota</taxon>
        <taxon>Pezizomycotina</taxon>
        <taxon>Sordariomycetes</taxon>
        <taxon>Xylariomycetidae</taxon>
        <taxon>Xylariales</taxon>
        <taxon>Xylariaceae</taxon>
        <taxon>Xylaria</taxon>
    </lineage>
</organism>
<dbReference type="OrthoDB" id="2789670at2759"/>
<dbReference type="PRINTS" id="PR00385">
    <property type="entry name" value="P450"/>
</dbReference>
<reference evidence="7 8" key="1">
    <citation type="submission" date="2019-12" db="EMBL/GenBank/DDBJ databases">
        <title>Draft genome sequence of the ascomycete Xylaria multiplex DSM 110363.</title>
        <authorList>
            <person name="Buettner E."/>
            <person name="Kellner H."/>
        </authorList>
    </citation>
    <scope>NUCLEOTIDE SEQUENCE [LARGE SCALE GENOMIC DNA]</scope>
    <source>
        <strain evidence="7 8">DSM 110363</strain>
    </source>
</reference>
<dbReference type="InterPro" id="IPR017972">
    <property type="entry name" value="Cyt_P450_CS"/>
</dbReference>
<proteinExistence type="inferred from homology"/>
<evidence type="ECO:0000256" key="5">
    <source>
        <dbReference type="PIRSR" id="PIRSR602401-1"/>
    </source>
</evidence>
<evidence type="ECO:0000256" key="3">
    <source>
        <dbReference type="ARBA" id="ARBA00022723"/>
    </source>
</evidence>
<dbReference type="CDD" id="cd11061">
    <property type="entry name" value="CYP67-like"/>
    <property type="match status" value="1"/>
</dbReference>
<dbReference type="PRINTS" id="PR00463">
    <property type="entry name" value="EP450I"/>
</dbReference>
<accession>A0A7C8MT04</accession>
<evidence type="ECO:0000313" key="8">
    <source>
        <dbReference type="Proteomes" id="UP000481858"/>
    </source>
</evidence>
<dbReference type="PROSITE" id="PS00086">
    <property type="entry name" value="CYTOCHROME_P450"/>
    <property type="match status" value="1"/>
</dbReference>
<evidence type="ECO:0000256" key="1">
    <source>
        <dbReference type="ARBA" id="ARBA00001971"/>
    </source>
</evidence>
<gene>
    <name evidence="7" type="ORF">GQX73_g598</name>
</gene>
<dbReference type="InterPro" id="IPR036396">
    <property type="entry name" value="Cyt_P450_sf"/>
</dbReference>
<dbReference type="PANTHER" id="PTHR24305">
    <property type="entry name" value="CYTOCHROME P450"/>
    <property type="match status" value="1"/>
</dbReference>
<evidence type="ECO:0000256" key="2">
    <source>
        <dbReference type="ARBA" id="ARBA00022617"/>
    </source>
</evidence>
<name>A0A7C8MT04_9PEZI</name>
<keyword evidence="8" id="KW-1185">Reference proteome</keyword>
<keyword evidence="4 5" id="KW-0408">Iron</keyword>
<dbReference type="Gene3D" id="1.10.630.10">
    <property type="entry name" value="Cytochrome P450"/>
    <property type="match status" value="1"/>
</dbReference>
<evidence type="ECO:0000256" key="4">
    <source>
        <dbReference type="ARBA" id="ARBA00023004"/>
    </source>
</evidence>
<keyword evidence="2 5" id="KW-0349">Heme</keyword>
<dbReference type="EMBL" id="WUBL01000003">
    <property type="protein sequence ID" value="KAF2972932.1"/>
    <property type="molecule type" value="Genomic_DNA"/>
</dbReference>
<dbReference type="Pfam" id="PF00067">
    <property type="entry name" value="p450"/>
    <property type="match status" value="1"/>
</dbReference>
<dbReference type="InterPro" id="IPR050121">
    <property type="entry name" value="Cytochrome_P450_monoxygenase"/>
</dbReference>
<sequence>MRVNTYISSPPMQSLRSSQNFKSSPVVLSRDLYLAHKNTQQPILRIGPNSLSFCDFRAVRDIYGHGTPCTKDLKESVTAGSHCNLFDVVDKPDHARKRKLLSAAFAIKNLERWEYKVVFTIERLFKAFDSLSTAPLKGQIPDQADLTVDFCNWINLWTIEAINFIALSDKMNVLDKGIDEVVAERRDGTLYKARYRYSLEQMVSWSSTFCWEYDLFPWVEWLVGVIPSKWKSQQRNGRAFGDIVYRQASERLRKYQAGEKHDDFFQSLMEDKSGNPNNLEWGEIVAEVAGIINAGSDTTAMALTQTLSLLIQHPQHLDTLRNEVDSAMGQDEMVAAYDKVKDLPFLRACVDEGLRLMPPTAAGLPRRTPPQGAQIMGEWIAGDTSVNMSIYACHRDESYFPDPEIFNPERWINPEARRRLESAFIPFSAGARSCLGRNITYLEQIMLLASLVHRYEFALASPDWQLPRMEAFNMVCGSMPIKIWKREIAQS</sequence>
<comment type="caution">
    <text evidence="7">The sequence shown here is derived from an EMBL/GenBank/DDBJ whole genome shotgun (WGS) entry which is preliminary data.</text>
</comment>
<feature type="binding site" description="axial binding residue" evidence="5">
    <location>
        <position position="434"/>
    </location>
    <ligand>
        <name>heme</name>
        <dbReference type="ChEBI" id="CHEBI:30413"/>
    </ligand>
    <ligandPart>
        <name>Fe</name>
        <dbReference type="ChEBI" id="CHEBI:18248"/>
    </ligandPart>
</feature>
<dbReference type="InParanoid" id="A0A7C8MT04"/>
<keyword evidence="6" id="KW-0503">Monooxygenase</keyword>
<dbReference type="SUPFAM" id="SSF48264">
    <property type="entry name" value="Cytochrome P450"/>
    <property type="match status" value="1"/>
</dbReference>
<protein>
    <recommendedName>
        <fullName evidence="9">Cytochrome P450</fullName>
    </recommendedName>
</protein>
<evidence type="ECO:0000256" key="6">
    <source>
        <dbReference type="RuleBase" id="RU000461"/>
    </source>
</evidence>
<comment type="similarity">
    <text evidence="6">Belongs to the cytochrome P450 family.</text>
</comment>
<comment type="cofactor">
    <cofactor evidence="1 5">
        <name>heme</name>
        <dbReference type="ChEBI" id="CHEBI:30413"/>
    </cofactor>
</comment>
<dbReference type="InterPro" id="IPR002401">
    <property type="entry name" value="Cyt_P450_E_grp-I"/>
</dbReference>
<dbReference type="PANTHER" id="PTHR24305:SF172">
    <property type="entry name" value="P450, PUTATIVE (EUROFUNG)-RELATED"/>
    <property type="match status" value="1"/>
</dbReference>
<dbReference type="GO" id="GO:0016705">
    <property type="term" value="F:oxidoreductase activity, acting on paired donors, with incorporation or reduction of molecular oxygen"/>
    <property type="evidence" value="ECO:0007669"/>
    <property type="project" value="InterPro"/>
</dbReference>
<dbReference type="GO" id="GO:0005506">
    <property type="term" value="F:iron ion binding"/>
    <property type="evidence" value="ECO:0007669"/>
    <property type="project" value="InterPro"/>
</dbReference>
<dbReference type="InterPro" id="IPR001128">
    <property type="entry name" value="Cyt_P450"/>
</dbReference>
<dbReference type="Proteomes" id="UP000481858">
    <property type="component" value="Unassembled WGS sequence"/>
</dbReference>
<evidence type="ECO:0008006" key="9">
    <source>
        <dbReference type="Google" id="ProtNLM"/>
    </source>
</evidence>
<dbReference type="AlphaFoldDB" id="A0A7C8MT04"/>
<dbReference type="GO" id="GO:0004497">
    <property type="term" value="F:monooxygenase activity"/>
    <property type="evidence" value="ECO:0007669"/>
    <property type="project" value="UniProtKB-KW"/>
</dbReference>
<keyword evidence="6" id="KW-0560">Oxidoreductase</keyword>
<keyword evidence="3 5" id="KW-0479">Metal-binding</keyword>
<evidence type="ECO:0000313" key="7">
    <source>
        <dbReference type="EMBL" id="KAF2972932.1"/>
    </source>
</evidence>
<dbReference type="GO" id="GO:0020037">
    <property type="term" value="F:heme binding"/>
    <property type="evidence" value="ECO:0007669"/>
    <property type="project" value="InterPro"/>
</dbReference>